<dbReference type="InterPro" id="IPR055781">
    <property type="entry name" value="DUF7357"/>
</dbReference>
<feature type="domain" description="Coilin tudor" evidence="2">
    <location>
        <begin position="786"/>
        <end position="892"/>
    </location>
</feature>
<comment type="caution">
    <text evidence="4">The sequence shown here is derived from an EMBL/GenBank/DDBJ whole genome shotgun (WGS) entry which is preliminary data.</text>
</comment>
<feature type="compositionally biased region" description="Low complexity" evidence="1">
    <location>
        <begin position="374"/>
        <end position="397"/>
    </location>
</feature>
<keyword evidence="5" id="KW-1185">Reference proteome</keyword>
<feature type="region of interest" description="Disordered" evidence="1">
    <location>
        <begin position="626"/>
        <end position="676"/>
    </location>
</feature>
<reference evidence="4 5" key="1">
    <citation type="submission" date="2023-08" db="EMBL/GenBank/DDBJ databases">
        <title>Black Yeasts Isolated from many extreme environments.</title>
        <authorList>
            <person name="Coleine C."/>
            <person name="Stajich J.E."/>
            <person name="Selbmann L."/>
        </authorList>
    </citation>
    <scope>NUCLEOTIDE SEQUENCE [LARGE SCALE GENOMIC DNA]</scope>
    <source>
        <strain evidence="4 5">CCFEE 5910</strain>
    </source>
</reference>
<feature type="compositionally biased region" description="Basic and acidic residues" evidence="1">
    <location>
        <begin position="638"/>
        <end position="655"/>
    </location>
</feature>
<evidence type="ECO:0000259" key="3">
    <source>
        <dbReference type="Pfam" id="PF24054"/>
    </source>
</evidence>
<feature type="compositionally biased region" description="Polar residues" evidence="1">
    <location>
        <begin position="298"/>
        <end position="309"/>
    </location>
</feature>
<accession>A0AAN7T8A6</accession>
<feature type="compositionally biased region" description="Polar residues" evidence="1">
    <location>
        <begin position="1033"/>
        <end position="1058"/>
    </location>
</feature>
<feature type="region of interest" description="Disordered" evidence="1">
    <location>
        <begin position="235"/>
        <end position="454"/>
    </location>
</feature>
<feature type="compositionally biased region" description="Low complexity" evidence="1">
    <location>
        <begin position="1256"/>
        <end position="1266"/>
    </location>
</feature>
<feature type="compositionally biased region" description="Basic and acidic residues" evidence="1">
    <location>
        <begin position="235"/>
        <end position="246"/>
    </location>
</feature>
<protein>
    <submittedName>
        <fullName evidence="4">Uncharacterized protein</fullName>
    </submittedName>
</protein>
<feature type="compositionally biased region" description="Polar residues" evidence="1">
    <location>
        <begin position="1230"/>
        <end position="1239"/>
    </location>
</feature>
<feature type="region of interest" description="Disordered" evidence="1">
    <location>
        <begin position="174"/>
        <end position="218"/>
    </location>
</feature>
<feature type="compositionally biased region" description="Polar residues" evidence="1">
    <location>
        <begin position="763"/>
        <end position="775"/>
    </location>
</feature>
<feature type="compositionally biased region" description="Low complexity" evidence="1">
    <location>
        <begin position="661"/>
        <end position="671"/>
    </location>
</feature>
<evidence type="ECO:0000313" key="5">
    <source>
        <dbReference type="Proteomes" id="UP001309876"/>
    </source>
</evidence>
<feature type="domain" description="DUF7357" evidence="3">
    <location>
        <begin position="1"/>
        <end position="142"/>
    </location>
</feature>
<dbReference type="Proteomes" id="UP001309876">
    <property type="component" value="Unassembled WGS sequence"/>
</dbReference>
<organism evidence="4 5">
    <name type="scientific">Lithohypha guttulata</name>
    <dbReference type="NCBI Taxonomy" id="1690604"/>
    <lineage>
        <taxon>Eukaryota</taxon>
        <taxon>Fungi</taxon>
        <taxon>Dikarya</taxon>
        <taxon>Ascomycota</taxon>
        <taxon>Pezizomycotina</taxon>
        <taxon>Eurotiomycetes</taxon>
        <taxon>Chaetothyriomycetidae</taxon>
        <taxon>Chaetothyriales</taxon>
        <taxon>Trichomeriaceae</taxon>
        <taxon>Lithohypha</taxon>
    </lineage>
</organism>
<evidence type="ECO:0000256" key="1">
    <source>
        <dbReference type="SAM" id="MobiDB-lite"/>
    </source>
</evidence>
<sequence>MRLQITVHRHTLAPVRNVFNTNAQQLVAAGYKILTVSDLLSAVNYLIPIESDHWGCEDYAVESRLNDNQSQLYEVFHWQSVDDVFKEDDEVVIRPLVQKEIKERRYNGRHQINQSGVHMIDGGPWGRGVIVRNRPRVYIPPRGGTDEQLAIAETQEEENQDDQERESQLMITNVLGLDNDEEEADDEEDYEDDASNASTEDSLEHEAEDEEDGLETQDTIDVGGKILKEIVFDENGEKQLLEEKPPEQSPAGKKRKRVQILDGHSKTVRAPEPTKRRKIDIAEDDSPSRGPIPESQEAALTNGTSSTIIVNGVGSEHEDDSSSSSGSEDSDESDSSSEGSADVPVGNAHITTTTPAATVDTSSSGSDMSDTDSSDSSSDSSDSDESSASGESSSSGEEVVESALPETKDLKGPEHYTEQVQHEVAYVEAQKPAEKQNVPPGKGSLKTQKNNIRKKQNKILSRLKAEGELPPGANFESLEAYLRRGDATKFASAPTKRTQEAGTEAEEIMVNGTEDIAEEVAARREELLRRLNGNAPQLPTVEQDVEITEVSGTNVSEQDPPAEPVSELAVAAPFLDEEPVQPEAVLAEPVIAAEPAAQEIAAEEPSLKRARLDVASSRRMLFNALGVRNPKTPAAEQALREKLAKPVRQVKEKEILQSQSTGPTPAAAPTAQHPERWKSKLIIKAVECVQTYKKPEVPPFPFKHPWQVRKEKEEARQNRKQQQKHDNQSYRYEDQQLDPPEEQAREEDDDQDIELDYGDAPSQALTTSRTLTAETNNEEDIIPIPSDFDALYDFEPHDLVKGAVIAYKQLHLDEHFQPGQSPYRVARILSNEGPRLRLRLAPQYRDSETAQYDEETGDRVYNKFEMPIDDEDEPDDGLREIAFDEMIQPKFVAPSDSAGVVIAHSQSRSKGPQAELTIHDQTTTSLQGGDAEDSGTSRVEETQQQVSTPRRTEIEDIIKDAGFNSALDAQILRPLPESTVSNRGLPETSTEQAHAWRLDADAITSPTHPFVPSAERESSPPSESMVESVRYPNLSQLGLETPSVPAQSSSHQDAQRMTPTPMPTVETSALLDPVQEDELDPDIDTSKAIDLPASLPSEVPQTQYPESLPAPTSPILDQAEVQARSSPFANLDASNSPLLLSPKPSDGESVDSNGLPSLRALTSSQTQRRRQSSIFKVKPEPIRRSPRVNKSTETLYFSDPESPPLAIKSSASQKQPRLSQIPEDKAIVDLTQSSSPQRSSPKDRGGSGRGVGVGGKKVVSSSQQQGINPFKKSFEGLGEKSLLKRRKKRSL</sequence>
<dbReference type="Pfam" id="PF23086">
    <property type="entry name" value="Tudor_Coilin"/>
    <property type="match status" value="1"/>
</dbReference>
<feature type="compositionally biased region" description="Acidic residues" evidence="1">
    <location>
        <begin position="201"/>
        <end position="215"/>
    </location>
</feature>
<dbReference type="Pfam" id="PF24054">
    <property type="entry name" value="DUF7357"/>
    <property type="match status" value="1"/>
</dbReference>
<feature type="compositionally biased region" description="Basic and acidic residues" evidence="1">
    <location>
        <begin position="1272"/>
        <end position="1282"/>
    </location>
</feature>
<feature type="compositionally biased region" description="Acidic residues" evidence="1">
    <location>
        <begin position="735"/>
        <end position="757"/>
    </location>
</feature>
<evidence type="ECO:0000313" key="4">
    <source>
        <dbReference type="EMBL" id="KAK5091699.1"/>
    </source>
</evidence>
<feature type="compositionally biased region" description="Polar residues" evidence="1">
    <location>
        <begin position="1209"/>
        <end position="1218"/>
    </location>
</feature>
<gene>
    <name evidence="4" type="ORF">LTR05_001884</name>
</gene>
<feature type="compositionally biased region" description="Acidic residues" evidence="1">
    <location>
        <begin position="1074"/>
        <end position="1083"/>
    </location>
</feature>
<feature type="compositionally biased region" description="Low complexity" evidence="1">
    <location>
        <begin position="1019"/>
        <end position="1029"/>
    </location>
</feature>
<dbReference type="InterPro" id="IPR056398">
    <property type="entry name" value="Tudor_Coilin"/>
</dbReference>
<feature type="region of interest" description="Disordered" evidence="1">
    <location>
        <begin position="699"/>
        <end position="778"/>
    </location>
</feature>
<feature type="compositionally biased region" description="Basic and acidic residues" evidence="1">
    <location>
        <begin position="406"/>
        <end position="421"/>
    </location>
</feature>
<feature type="compositionally biased region" description="Polar residues" evidence="1">
    <location>
        <begin position="1123"/>
        <end position="1135"/>
    </location>
</feature>
<feature type="compositionally biased region" description="Polar residues" evidence="1">
    <location>
        <begin position="934"/>
        <end position="949"/>
    </location>
</feature>
<dbReference type="EMBL" id="JAVRRJ010000001">
    <property type="protein sequence ID" value="KAK5091699.1"/>
    <property type="molecule type" value="Genomic_DNA"/>
</dbReference>
<evidence type="ECO:0000259" key="2">
    <source>
        <dbReference type="Pfam" id="PF23086"/>
    </source>
</evidence>
<proteinExistence type="predicted"/>
<feature type="compositionally biased region" description="Acidic residues" evidence="1">
    <location>
        <begin position="178"/>
        <end position="194"/>
    </location>
</feature>
<feature type="region of interest" description="Disordered" evidence="1">
    <location>
        <begin position="1003"/>
        <end position="1291"/>
    </location>
</feature>
<feature type="compositionally biased region" description="Low complexity" evidence="1">
    <location>
        <begin position="348"/>
        <end position="368"/>
    </location>
</feature>
<name>A0AAN7T8A6_9EURO</name>
<feature type="region of interest" description="Disordered" evidence="1">
    <location>
        <begin position="903"/>
        <end position="952"/>
    </location>
</feature>
<feature type="compositionally biased region" description="Basic and acidic residues" evidence="1">
    <location>
        <begin position="708"/>
        <end position="734"/>
    </location>
</feature>